<accession>A0ABV7KTZ7</accession>
<name>A0ABV7KTZ7_9PROT</name>
<dbReference type="PANTHER" id="PTHR44520">
    <property type="entry name" value="RESPONSE REGULATOR RCP1-RELATED"/>
    <property type="match status" value="1"/>
</dbReference>
<dbReference type="InterPro" id="IPR052893">
    <property type="entry name" value="TCS_response_regulator"/>
</dbReference>
<dbReference type="PROSITE" id="PS50110">
    <property type="entry name" value="RESPONSE_REGULATORY"/>
    <property type="match status" value="1"/>
</dbReference>
<dbReference type="Proteomes" id="UP001595528">
    <property type="component" value="Unassembled WGS sequence"/>
</dbReference>
<reference evidence="4" key="1">
    <citation type="journal article" date="2019" name="Int. J. Syst. Evol. Microbiol.">
        <title>The Global Catalogue of Microorganisms (GCM) 10K type strain sequencing project: providing services to taxonomists for standard genome sequencing and annotation.</title>
        <authorList>
            <consortium name="The Broad Institute Genomics Platform"/>
            <consortium name="The Broad Institute Genome Sequencing Center for Infectious Disease"/>
            <person name="Wu L."/>
            <person name="Ma J."/>
        </authorList>
    </citation>
    <scope>NUCLEOTIDE SEQUENCE [LARGE SCALE GENOMIC DNA]</scope>
    <source>
        <strain evidence="4">KCTC 42964</strain>
    </source>
</reference>
<dbReference type="PANTHER" id="PTHR44520:SF1">
    <property type="entry name" value="TWO-COMPONENT SYSTEM REGULATORY PROTEIN"/>
    <property type="match status" value="1"/>
</dbReference>
<keyword evidence="4" id="KW-1185">Reference proteome</keyword>
<evidence type="ECO:0000256" key="1">
    <source>
        <dbReference type="PROSITE-ProRule" id="PRU00169"/>
    </source>
</evidence>
<dbReference type="Gene3D" id="3.40.50.2300">
    <property type="match status" value="1"/>
</dbReference>
<dbReference type="SMART" id="SM00448">
    <property type="entry name" value="REC"/>
    <property type="match status" value="1"/>
</dbReference>
<feature type="domain" description="Response regulatory" evidence="2">
    <location>
        <begin position="8"/>
        <end position="117"/>
    </location>
</feature>
<dbReference type="InterPro" id="IPR011006">
    <property type="entry name" value="CheY-like_superfamily"/>
</dbReference>
<feature type="modified residue" description="4-aspartylphosphate" evidence="1">
    <location>
        <position position="69"/>
    </location>
</feature>
<keyword evidence="1" id="KW-0597">Phosphoprotein</keyword>
<protein>
    <submittedName>
        <fullName evidence="3">Response regulator</fullName>
    </submittedName>
</protein>
<dbReference type="CDD" id="cd17557">
    <property type="entry name" value="REC_Rcp-like"/>
    <property type="match status" value="1"/>
</dbReference>
<dbReference type="Pfam" id="PF00072">
    <property type="entry name" value="Response_reg"/>
    <property type="match status" value="1"/>
</dbReference>
<dbReference type="RefSeq" id="WP_379897492.1">
    <property type="nucleotide sequence ID" value="NZ_JBHRTR010000004.1"/>
</dbReference>
<evidence type="ECO:0000313" key="4">
    <source>
        <dbReference type="Proteomes" id="UP001595528"/>
    </source>
</evidence>
<evidence type="ECO:0000259" key="2">
    <source>
        <dbReference type="PROSITE" id="PS50110"/>
    </source>
</evidence>
<organism evidence="3 4">
    <name type="scientific">Marinibaculum pumilum</name>
    <dbReference type="NCBI Taxonomy" id="1766165"/>
    <lineage>
        <taxon>Bacteria</taxon>
        <taxon>Pseudomonadati</taxon>
        <taxon>Pseudomonadota</taxon>
        <taxon>Alphaproteobacteria</taxon>
        <taxon>Rhodospirillales</taxon>
        <taxon>Rhodospirillaceae</taxon>
        <taxon>Marinibaculum</taxon>
    </lineage>
</organism>
<dbReference type="EMBL" id="JBHRTR010000004">
    <property type="protein sequence ID" value="MFC3225760.1"/>
    <property type="molecule type" value="Genomic_DNA"/>
</dbReference>
<comment type="caution">
    <text evidence="3">The sequence shown here is derived from an EMBL/GenBank/DDBJ whole genome shotgun (WGS) entry which is preliminary data.</text>
</comment>
<evidence type="ECO:0000313" key="3">
    <source>
        <dbReference type="EMBL" id="MFC3225760.1"/>
    </source>
</evidence>
<sequence length="117" mass="13135">MAIPTDRKILLVEDNQHDEFMTVRALTKSRIGNRVDVVRDGEEAVDYLLRRGSFEGMSRQDLPELILLDLKLPKLSGIEVLETLRGNPATRYIPVVVLTSSAEEQDIVDSYAFGCNS</sequence>
<dbReference type="InterPro" id="IPR001789">
    <property type="entry name" value="Sig_transdc_resp-reg_receiver"/>
</dbReference>
<gene>
    <name evidence="3" type="ORF">ACFOGJ_00860</name>
</gene>
<proteinExistence type="predicted"/>
<dbReference type="SUPFAM" id="SSF52172">
    <property type="entry name" value="CheY-like"/>
    <property type="match status" value="1"/>
</dbReference>